<evidence type="ECO:0000256" key="2">
    <source>
        <dbReference type="ARBA" id="ARBA00022771"/>
    </source>
</evidence>
<name>A0A067TYL5_GALM3</name>
<dbReference type="InterPro" id="IPR002893">
    <property type="entry name" value="Znf_MYND"/>
</dbReference>
<accession>A0A067TYL5</accession>
<feature type="non-terminal residue" evidence="6">
    <location>
        <position position="69"/>
    </location>
</feature>
<evidence type="ECO:0000256" key="3">
    <source>
        <dbReference type="ARBA" id="ARBA00022833"/>
    </source>
</evidence>
<dbReference type="Gene3D" id="6.10.140.2220">
    <property type="match status" value="1"/>
</dbReference>
<keyword evidence="1" id="KW-0479">Metal-binding</keyword>
<dbReference type="Pfam" id="PF01753">
    <property type="entry name" value="zf-MYND"/>
    <property type="match status" value="1"/>
</dbReference>
<evidence type="ECO:0000313" key="6">
    <source>
        <dbReference type="EMBL" id="KDR84148.1"/>
    </source>
</evidence>
<feature type="non-terminal residue" evidence="6">
    <location>
        <position position="1"/>
    </location>
</feature>
<dbReference type="Proteomes" id="UP000027222">
    <property type="component" value="Unassembled WGS sequence"/>
</dbReference>
<evidence type="ECO:0000259" key="5">
    <source>
        <dbReference type="PROSITE" id="PS50865"/>
    </source>
</evidence>
<organism evidence="6 7">
    <name type="scientific">Galerina marginata (strain CBS 339.88)</name>
    <dbReference type="NCBI Taxonomy" id="685588"/>
    <lineage>
        <taxon>Eukaryota</taxon>
        <taxon>Fungi</taxon>
        <taxon>Dikarya</taxon>
        <taxon>Basidiomycota</taxon>
        <taxon>Agaricomycotina</taxon>
        <taxon>Agaricomycetes</taxon>
        <taxon>Agaricomycetidae</taxon>
        <taxon>Agaricales</taxon>
        <taxon>Agaricineae</taxon>
        <taxon>Strophariaceae</taxon>
        <taxon>Galerina</taxon>
    </lineage>
</organism>
<protein>
    <recommendedName>
        <fullName evidence="5">MYND-type domain-containing protein</fullName>
    </recommendedName>
</protein>
<feature type="domain" description="MYND-type" evidence="5">
    <location>
        <begin position="15"/>
        <end position="58"/>
    </location>
</feature>
<keyword evidence="2 4" id="KW-0863">Zinc-finger</keyword>
<dbReference type="SUPFAM" id="SSF144232">
    <property type="entry name" value="HIT/MYND zinc finger-like"/>
    <property type="match status" value="1"/>
</dbReference>
<dbReference type="HOGENOM" id="CLU_2782765_0_0_1"/>
<dbReference type="AlphaFoldDB" id="A0A067TYL5"/>
<dbReference type="STRING" id="685588.A0A067TYL5"/>
<reference evidence="7" key="1">
    <citation type="journal article" date="2014" name="Proc. Natl. Acad. Sci. U.S.A.">
        <title>Extensive sampling of basidiomycete genomes demonstrates inadequacy of the white-rot/brown-rot paradigm for wood decay fungi.</title>
        <authorList>
            <person name="Riley R."/>
            <person name="Salamov A.A."/>
            <person name="Brown D.W."/>
            <person name="Nagy L.G."/>
            <person name="Floudas D."/>
            <person name="Held B.W."/>
            <person name="Levasseur A."/>
            <person name="Lombard V."/>
            <person name="Morin E."/>
            <person name="Otillar R."/>
            <person name="Lindquist E.A."/>
            <person name="Sun H."/>
            <person name="LaButti K.M."/>
            <person name="Schmutz J."/>
            <person name="Jabbour D."/>
            <person name="Luo H."/>
            <person name="Baker S.E."/>
            <person name="Pisabarro A.G."/>
            <person name="Walton J.D."/>
            <person name="Blanchette R.A."/>
            <person name="Henrissat B."/>
            <person name="Martin F."/>
            <person name="Cullen D."/>
            <person name="Hibbett D.S."/>
            <person name="Grigoriev I.V."/>
        </authorList>
    </citation>
    <scope>NUCLEOTIDE SEQUENCE [LARGE SCALE GENOMIC DNA]</scope>
    <source>
        <strain evidence="7">CBS 339.88</strain>
    </source>
</reference>
<dbReference type="GO" id="GO:0008270">
    <property type="term" value="F:zinc ion binding"/>
    <property type="evidence" value="ECO:0007669"/>
    <property type="project" value="UniProtKB-KW"/>
</dbReference>
<gene>
    <name evidence="6" type="ORF">GALMADRAFT_39601</name>
</gene>
<dbReference type="EMBL" id="KL142368">
    <property type="protein sequence ID" value="KDR84148.1"/>
    <property type="molecule type" value="Genomic_DNA"/>
</dbReference>
<evidence type="ECO:0000256" key="4">
    <source>
        <dbReference type="PROSITE-ProRule" id="PRU00134"/>
    </source>
</evidence>
<sequence>IRSLRVRTHCFNQGCTNSHSSAGKEFQRCGGCKIASYCGRECQIKSWRAEDLPHRRNCAILRNVIEQAG</sequence>
<proteinExistence type="predicted"/>
<evidence type="ECO:0000256" key="1">
    <source>
        <dbReference type="ARBA" id="ARBA00022723"/>
    </source>
</evidence>
<keyword evidence="3" id="KW-0862">Zinc</keyword>
<dbReference type="PROSITE" id="PS50865">
    <property type="entry name" value="ZF_MYND_2"/>
    <property type="match status" value="1"/>
</dbReference>
<dbReference type="OrthoDB" id="2844293at2759"/>
<keyword evidence="7" id="KW-1185">Reference proteome</keyword>
<evidence type="ECO:0000313" key="7">
    <source>
        <dbReference type="Proteomes" id="UP000027222"/>
    </source>
</evidence>